<feature type="region of interest" description="Disordered" evidence="1">
    <location>
        <begin position="1"/>
        <end position="20"/>
    </location>
</feature>
<protein>
    <submittedName>
        <fullName evidence="2">Uncharacterized protein MANES_02G102900</fullName>
    </submittedName>
</protein>
<feature type="compositionally biased region" description="Polar residues" evidence="1">
    <location>
        <begin position="1"/>
        <end position="11"/>
    </location>
</feature>
<sequence>MSSNSDYSQSPGVGHQIPQHEHAAIPTMALSEYEFALVYRFLKDYPQFQTASPDKD</sequence>
<proteinExistence type="predicted"/>
<evidence type="ECO:0000313" key="2">
    <source>
        <dbReference type="EMBL" id="MBW85302.1"/>
    </source>
</evidence>
<dbReference type="AlphaFoldDB" id="A0A2P2IVR7"/>
<dbReference type="EMBL" id="GGEC01004819">
    <property type="protein sequence ID" value="MBW85302.1"/>
    <property type="molecule type" value="Transcribed_RNA"/>
</dbReference>
<reference evidence="2" key="1">
    <citation type="submission" date="2018-02" db="EMBL/GenBank/DDBJ databases">
        <title>Rhizophora mucronata_Transcriptome.</title>
        <authorList>
            <person name="Meera S.P."/>
            <person name="Sreeshan A."/>
            <person name="Augustine A."/>
        </authorList>
    </citation>
    <scope>NUCLEOTIDE SEQUENCE</scope>
    <source>
        <tissue evidence="2">Leaf</tissue>
    </source>
</reference>
<accession>A0A2P2IVR7</accession>
<name>A0A2P2IVR7_RHIMU</name>
<organism evidence="2">
    <name type="scientific">Rhizophora mucronata</name>
    <name type="common">Asiatic mangrove</name>
    <dbReference type="NCBI Taxonomy" id="61149"/>
    <lineage>
        <taxon>Eukaryota</taxon>
        <taxon>Viridiplantae</taxon>
        <taxon>Streptophyta</taxon>
        <taxon>Embryophyta</taxon>
        <taxon>Tracheophyta</taxon>
        <taxon>Spermatophyta</taxon>
        <taxon>Magnoliopsida</taxon>
        <taxon>eudicotyledons</taxon>
        <taxon>Gunneridae</taxon>
        <taxon>Pentapetalae</taxon>
        <taxon>rosids</taxon>
        <taxon>fabids</taxon>
        <taxon>Malpighiales</taxon>
        <taxon>Rhizophoraceae</taxon>
        <taxon>Rhizophora</taxon>
    </lineage>
</organism>
<evidence type="ECO:0000256" key="1">
    <source>
        <dbReference type="SAM" id="MobiDB-lite"/>
    </source>
</evidence>